<dbReference type="RefSeq" id="WP_005528097.1">
    <property type="nucleotide sequence ID" value="NZ_BJLD01000001.1"/>
</dbReference>
<dbReference type="Proteomes" id="UP000315234">
    <property type="component" value="Unassembled WGS sequence"/>
</dbReference>
<reference evidence="2 3" key="1">
    <citation type="submission" date="2019-06" db="EMBL/GenBank/DDBJ databases">
        <title>Draft genome sequence of Corynebacterium striatum NBRC 15291.</title>
        <authorList>
            <person name="Miura T."/>
            <person name="Furukawa M."/>
            <person name="Shimamura M."/>
            <person name="Ohyama Y."/>
            <person name="Yamazoe A."/>
            <person name="Kawasaki H."/>
        </authorList>
    </citation>
    <scope>NUCLEOTIDE SEQUENCE [LARGE SCALE GENOMIC DNA]</scope>
    <source>
        <strain evidence="2 3">NBRC 15291</strain>
    </source>
</reference>
<accession>A0ABC9ZLR8</accession>
<evidence type="ECO:0000313" key="3">
    <source>
        <dbReference type="Proteomes" id="UP000315234"/>
    </source>
</evidence>
<organism evidence="2 3">
    <name type="scientific">Corynebacterium striatum</name>
    <dbReference type="NCBI Taxonomy" id="43770"/>
    <lineage>
        <taxon>Bacteria</taxon>
        <taxon>Bacillati</taxon>
        <taxon>Actinomycetota</taxon>
        <taxon>Actinomycetes</taxon>
        <taxon>Mycobacteriales</taxon>
        <taxon>Corynebacteriaceae</taxon>
        <taxon>Corynebacterium</taxon>
    </lineage>
</organism>
<evidence type="ECO:0008006" key="4">
    <source>
        <dbReference type="Google" id="ProtNLM"/>
    </source>
</evidence>
<gene>
    <name evidence="2" type="ORF">Cst04h_12700</name>
</gene>
<dbReference type="AlphaFoldDB" id="A0ABC9ZLR8"/>
<comment type="caution">
    <text evidence="2">The sequence shown here is derived from an EMBL/GenBank/DDBJ whole genome shotgun (WGS) entry which is preliminary data.</text>
</comment>
<feature type="region of interest" description="Disordered" evidence="1">
    <location>
        <begin position="25"/>
        <end position="49"/>
    </location>
</feature>
<proteinExistence type="predicted"/>
<dbReference type="EMBL" id="BJLD01000001">
    <property type="protein sequence ID" value="GEA43100.1"/>
    <property type="molecule type" value="Genomic_DNA"/>
</dbReference>
<evidence type="ECO:0000256" key="1">
    <source>
        <dbReference type="SAM" id="MobiDB-lite"/>
    </source>
</evidence>
<evidence type="ECO:0000313" key="2">
    <source>
        <dbReference type="EMBL" id="GEA43100.1"/>
    </source>
</evidence>
<sequence length="49" mass="5086">MVRDVLKLSTSEALTVEVKAHEVEVEDISGAGDGNDRANGDNGGDGDQD</sequence>
<protein>
    <recommendedName>
        <fullName evidence="4">Asp23/Gls24 family envelope stress response protein</fullName>
    </recommendedName>
</protein>
<name>A0ABC9ZLR8_CORST</name>